<proteinExistence type="predicted"/>
<dbReference type="RefSeq" id="WP_316020175.1">
    <property type="nucleotide sequence ID" value="NZ_JAWDID010000039.1"/>
</dbReference>
<sequence length="141" mass="15708">MGTLVVLRPSIVCCLLYFGICAGIQYILTGCFDQQIGIYTSAKAAEAMKNQTKRFQDSSSFLASGRAMQTSDRSAEAVRHFQQGIMILGDDYLGAGVIDDTPIKYLLAETQLRDKNIRQAASTLERVLETRLNLFAKKYRN</sequence>
<comment type="caution">
    <text evidence="2">The sequence shown here is derived from an EMBL/GenBank/DDBJ whole genome shotgun (WGS) entry which is preliminary data.</text>
</comment>
<keyword evidence="1" id="KW-1133">Transmembrane helix</keyword>
<gene>
    <name evidence="2" type="ORF">RKE40_21075</name>
</gene>
<keyword evidence="1" id="KW-0472">Membrane</keyword>
<evidence type="ECO:0000256" key="1">
    <source>
        <dbReference type="SAM" id="Phobius"/>
    </source>
</evidence>
<accession>A0ABU3SC78</accession>
<evidence type="ECO:0000313" key="2">
    <source>
        <dbReference type="EMBL" id="MDU0342398.1"/>
    </source>
</evidence>
<reference evidence="2 3" key="1">
    <citation type="submission" date="2023-09" db="EMBL/GenBank/DDBJ databases">
        <title>Whole genome shotgun sequencing (WGS) of Bosea sp. ZW T0_25, isolated from stored onions (Allium cepa).</title>
        <authorList>
            <person name="Stoll D.A."/>
            <person name="Huch M."/>
        </authorList>
    </citation>
    <scope>NUCLEOTIDE SEQUENCE [LARGE SCALE GENOMIC DNA]</scope>
    <source>
        <strain evidence="2 3">ZW T0_25</strain>
    </source>
</reference>
<keyword evidence="3" id="KW-1185">Reference proteome</keyword>
<dbReference type="Proteomes" id="UP001254257">
    <property type="component" value="Unassembled WGS sequence"/>
</dbReference>
<organism evidence="2 3">
    <name type="scientific">Bosea rubneri</name>
    <dbReference type="NCBI Taxonomy" id="3075434"/>
    <lineage>
        <taxon>Bacteria</taxon>
        <taxon>Pseudomonadati</taxon>
        <taxon>Pseudomonadota</taxon>
        <taxon>Alphaproteobacteria</taxon>
        <taxon>Hyphomicrobiales</taxon>
        <taxon>Boseaceae</taxon>
        <taxon>Bosea</taxon>
    </lineage>
</organism>
<evidence type="ECO:0008006" key="4">
    <source>
        <dbReference type="Google" id="ProtNLM"/>
    </source>
</evidence>
<feature type="transmembrane region" description="Helical" evidence="1">
    <location>
        <begin position="6"/>
        <end position="28"/>
    </location>
</feature>
<dbReference type="EMBL" id="JAWDID010000039">
    <property type="protein sequence ID" value="MDU0342398.1"/>
    <property type="molecule type" value="Genomic_DNA"/>
</dbReference>
<name>A0ABU3SC78_9HYPH</name>
<keyword evidence="1" id="KW-0812">Transmembrane</keyword>
<evidence type="ECO:0000313" key="3">
    <source>
        <dbReference type="Proteomes" id="UP001254257"/>
    </source>
</evidence>
<protein>
    <recommendedName>
        <fullName evidence="4">Tetratricopeptide repeat-containing protein</fullName>
    </recommendedName>
</protein>